<accession>A0ABY5YEA2</accession>
<dbReference type="RefSeq" id="WP_260575086.1">
    <property type="nucleotide sequence ID" value="NZ_CP104205.1"/>
</dbReference>
<reference evidence="7" key="1">
    <citation type="submission" date="2022-09" db="EMBL/GenBank/DDBJ databases">
        <title>Maribacter litopenaei sp. nov., isolated from the intestinal tract of the Pacific White Shrimp, Litopenaeus vannamei.</title>
        <authorList>
            <person name="Kim S.Y."/>
            <person name="Hwang C.Y."/>
        </authorList>
    </citation>
    <scope>NUCLEOTIDE SEQUENCE</scope>
    <source>
        <strain evidence="7">HL-LV01</strain>
    </source>
</reference>
<protein>
    <submittedName>
        <fullName evidence="7">Tetratricopeptide repeat protein</fullName>
    </submittedName>
</protein>
<dbReference type="SMART" id="SM00028">
    <property type="entry name" value="TPR"/>
    <property type="match status" value="4"/>
</dbReference>
<dbReference type="SUPFAM" id="SSF48452">
    <property type="entry name" value="TPR-like"/>
    <property type="match status" value="2"/>
</dbReference>
<dbReference type="InterPro" id="IPR019734">
    <property type="entry name" value="TPR_rpt"/>
</dbReference>
<evidence type="ECO:0000313" key="7">
    <source>
        <dbReference type="EMBL" id="UWX56450.1"/>
    </source>
</evidence>
<sequence length="240" mass="27026">MALAMKDKPREAAALKALGSSYHYASNHERALEYKKRALNAYEDLNDMPMVGVMLNNIGNGVSVMGDEKGAIPYFEKSLKISEDFENHNMIAITSFCLGRSYVRLGQPEKGVPYFNRSLKISKNITKAPKTEMWALNGPGNAYNKMKLPKMAIPLLDRTIKISDSINRKADKAVAFDYRATSYELSGNFEKALQDSRMFKLVSDSIAALERLDEIERLAVAYETEKRKPKSSCSKRKSKH</sequence>
<organism evidence="7 8">
    <name type="scientific">Maribacter litopenaei</name>
    <dbReference type="NCBI Taxonomy" id="2976127"/>
    <lineage>
        <taxon>Bacteria</taxon>
        <taxon>Pseudomonadati</taxon>
        <taxon>Bacteroidota</taxon>
        <taxon>Flavobacteriia</taxon>
        <taxon>Flavobacteriales</taxon>
        <taxon>Flavobacteriaceae</taxon>
        <taxon>Maribacter</taxon>
    </lineage>
</organism>
<evidence type="ECO:0000256" key="4">
    <source>
        <dbReference type="ARBA" id="ARBA00022803"/>
    </source>
</evidence>
<dbReference type="EMBL" id="CP104205">
    <property type="protein sequence ID" value="UWX56450.1"/>
    <property type="molecule type" value="Genomic_DNA"/>
</dbReference>
<evidence type="ECO:0000256" key="3">
    <source>
        <dbReference type="ARBA" id="ARBA00022737"/>
    </source>
</evidence>
<dbReference type="PANTHER" id="PTHR46630">
    <property type="entry name" value="TETRATRICOPEPTIDE REPEAT PROTEIN 29"/>
    <property type="match status" value="1"/>
</dbReference>
<dbReference type="Proteomes" id="UP001059209">
    <property type="component" value="Chromosome"/>
</dbReference>
<dbReference type="PANTHER" id="PTHR46630:SF1">
    <property type="entry name" value="TETRATRICOPEPTIDE REPEAT PROTEIN 29"/>
    <property type="match status" value="1"/>
</dbReference>
<dbReference type="InterPro" id="IPR011990">
    <property type="entry name" value="TPR-like_helical_dom_sf"/>
</dbReference>
<dbReference type="Gene3D" id="1.25.40.10">
    <property type="entry name" value="Tetratricopeptide repeat domain"/>
    <property type="match status" value="1"/>
</dbReference>
<feature type="repeat" description="TPR" evidence="6">
    <location>
        <begin position="12"/>
        <end position="45"/>
    </location>
</feature>
<dbReference type="InterPro" id="IPR051476">
    <property type="entry name" value="Bac_ResReg_Asp_Phosphatase"/>
</dbReference>
<keyword evidence="4 6" id="KW-0802">TPR repeat</keyword>
<keyword evidence="3" id="KW-0677">Repeat</keyword>
<evidence type="ECO:0000256" key="5">
    <source>
        <dbReference type="ARBA" id="ARBA00038253"/>
    </source>
</evidence>
<dbReference type="Pfam" id="PF13181">
    <property type="entry name" value="TPR_8"/>
    <property type="match status" value="1"/>
</dbReference>
<evidence type="ECO:0000313" key="8">
    <source>
        <dbReference type="Proteomes" id="UP001059209"/>
    </source>
</evidence>
<gene>
    <name evidence="7" type="ORF">NYZ99_09810</name>
</gene>
<evidence type="ECO:0000256" key="1">
    <source>
        <dbReference type="ARBA" id="ARBA00004496"/>
    </source>
</evidence>
<comment type="subcellular location">
    <subcellularLocation>
        <location evidence="1">Cytoplasm</location>
    </subcellularLocation>
</comment>
<dbReference type="PROSITE" id="PS50005">
    <property type="entry name" value="TPR"/>
    <property type="match status" value="1"/>
</dbReference>
<evidence type="ECO:0000256" key="6">
    <source>
        <dbReference type="PROSITE-ProRule" id="PRU00339"/>
    </source>
</evidence>
<keyword evidence="8" id="KW-1185">Reference proteome</keyword>
<evidence type="ECO:0000256" key="2">
    <source>
        <dbReference type="ARBA" id="ARBA00022490"/>
    </source>
</evidence>
<proteinExistence type="inferred from homology"/>
<comment type="similarity">
    <text evidence="5">Belongs to the Rap family.</text>
</comment>
<keyword evidence="2" id="KW-0963">Cytoplasm</keyword>
<name>A0ABY5YEA2_9FLAO</name>